<feature type="domain" description="Tetrapyrrole methylase" evidence="8">
    <location>
        <begin position="65"/>
        <end position="263"/>
    </location>
</feature>
<dbReference type="InterPro" id="IPR053910">
    <property type="entry name" value="RsmI_HTH"/>
</dbReference>
<dbReference type="InterPro" id="IPR035996">
    <property type="entry name" value="4pyrrol_Methylase_sf"/>
</dbReference>
<dbReference type="PANTHER" id="PTHR46111">
    <property type="entry name" value="RIBOSOMAL RNA SMALL SUBUNIT METHYLTRANSFERASE I"/>
    <property type="match status" value="1"/>
</dbReference>
<organism evidence="10 11">
    <name type="scientific">Nitrospirillum amazonense</name>
    <dbReference type="NCBI Taxonomy" id="28077"/>
    <lineage>
        <taxon>Bacteria</taxon>
        <taxon>Pseudomonadati</taxon>
        <taxon>Pseudomonadota</taxon>
        <taxon>Alphaproteobacteria</taxon>
        <taxon>Rhodospirillales</taxon>
        <taxon>Azospirillaceae</taxon>
        <taxon>Nitrospirillum</taxon>
    </lineage>
</organism>
<name>A0A560JW17_9PROT</name>
<dbReference type="InterPro" id="IPR014776">
    <property type="entry name" value="4pyrrole_Mease_sub2"/>
</dbReference>
<dbReference type="Gene3D" id="3.40.1010.10">
    <property type="entry name" value="Cobalt-precorrin-4 Transmethylase, Domain 1"/>
    <property type="match status" value="1"/>
</dbReference>
<dbReference type="InterPro" id="IPR014777">
    <property type="entry name" value="4pyrrole_Mease_sub1"/>
</dbReference>
<dbReference type="PIRSF" id="PIRSF005917">
    <property type="entry name" value="MTase_YraL"/>
    <property type="match status" value="1"/>
</dbReference>
<protein>
    <recommendedName>
        <fullName evidence="6">Ribosomal RNA small subunit methyltransferase I</fullName>
        <ecNumber evidence="6">2.1.1.198</ecNumber>
    </recommendedName>
    <alternativeName>
        <fullName evidence="6">16S rRNA 2'-O-ribose C1402 methyltransferase</fullName>
    </alternativeName>
    <alternativeName>
        <fullName evidence="6">rRNA (cytidine-2'-O-)-methyltransferase RsmI</fullName>
    </alternativeName>
</protein>
<evidence type="ECO:0000256" key="6">
    <source>
        <dbReference type="HAMAP-Rule" id="MF_01877"/>
    </source>
</evidence>
<keyword evidence="4 6" id="KW-0808">Transferase</keyword>
<dbReference type="EC" id="2.1.1.198" evidence="6"/>
<comment type="function">
    <text evidence="6">Catalyzes the 2'-O-methylation of the ribose of cytidine 1402 (C1402) in 16S rRNA.</text>
</comment>
<comment type="similarity">
    <text evidence="6">Belongs to the methyltransferase superfamily. RsmI family.</text>
</comment>
<evidence type="ECO:0000313" key="10">
    <source>
        <dbReference type="EMBL" id="TWB75248.1"/>
    </source>
</evidence>
<dbReference type="InterPro" id="IPR008189">
    <property type="entry name" value="rRNA_ssu_MeTfrase_I"/>
</dbReference>
<evidence type="ECO:0000259" key="8">
    <source>
        <dbReference type="Pfam" id="PF00590"/>
    </source>
</evidence>
<dbReference type="CDD" id="cd11648">
    <property type="entry name" value="RsmI"/>
    <property type="match status" value="1"/>
</dbReference>
<dbReference type="SUPFAM" id="SSF53790">
    <property type="entry name" value="Tetrapyrrole methylase"/>
    <property type="match status" value="1"/>
</dbReference>
<dbReference type="HAMAP" id="MF_01877">
    <property type="entry name" value="16SrRNA_methyltr_I"/>
    <property type="match status" value="1"/>
</dbReference>
<keyword evidence="3 6" id="KW-0489">Methyltransferase</keyword>
<feature type="compositionally biased region" description="Acidic residues" evidence="7">
    <location>
        <begin position="17"/>
        <end position="49"/>
    </location>
</feature>
<dbReference type="FunFam" id="3.40.1010.10:FF:000007">
    <property type="entry name" value="Ribosomal RNA small subunit methyltransferase I"/>
    <property type="match status" value="1"/>
</dbReference>
<dbReference type="NCBIfam" id="TIGR00096">
    <property type="entry name" value="16S rRNA (cytidine(1402)-2'-O)-methyltransferase"/>
    <property type="match status" value="1"/>
</dbReference>
<dbReference type="FunFam" id="3.30.950.10:FF:000002">
    <property type="entry name" value="Ribosomal RNA small subunit methyltransferase I"/>
    <property type="match status" value="1"/>
</dbReference>
<dbReference type="PANTHER" id="PTHR46111:SF1">
    <property type="entry name" value="RIBOSOMAL RNA SMALL SUBUNIT METHYLTRANSFERASE I"/>
    <property type="match status" value="1"/>
</dbReference>
<feature type="region of interest" description="Disordered" evidence="7">
    <location>
        <begin position="1"/>
        <end position="63"/>
    </location>
</feature>
<evidence type="ECO:0000256" key="5">
    <source>
        <dbReference type="ARBA" id="ARBA00022691"/>
    </source>
</evidence>
<comment type="catalytic activity">
    <reaction evidence="6">
        <text>cytidine(1402) in 16S rRNA + S-adenosyl-L-methionine = 2'-O-methylcytidine(1402) in 16S rRNA + S-adenosyl-L-homocysteine + H(+)</text>
        <dbReference type="Rhea" id="RHEA:42924"/>
        <dbReference type="Rhea" id="RHEA-COMP:10285"/>
        <dbReference type="Rhea" id="RHEA-COMP:10286"/>
        <dbReference type="ChEBI" id="CHEBI:15378"/>
        <dbReference type="ChEBI" id="CHEBI:57856"/>
        <dbReference type="ChEBI" id="CHEBI:59789"/>
        <dbReference type="ChEBI" id="CHEBI:74495"/>
        <dbReference type="ChEBI" id="CHEBI:82748"/>
        <dbReference type="EC" id="2.1.1.198"/>
    </reaction>
</comment>
<dbReference type="RefSeq" id="WP_145610764.1">
    <property type="nucleotide sequence ID" value="NZ_VITV01000004.1"/>
</dbReference>
<keyword evidence="2 6" id="KW-0698">rRNA processing</keyword>
<sequence>MKPQQPPVDDIVAGPVDDVDAGPVDDVDVGNDPYDDVPSDGDIPPDGDGAEPSGSALARKPPPGLHVVATPIGNAGDITLRALETLKGVDAIACEDTRVTAKLMARYQVRKPLLPYHEHNAARMRPQLLARIAAGEAIALVSDAGTPLISDPGYKLVREARDQGLYVTHLPGASATLTALVLAGLPSDRFLFAGFLPNKTGARRAALEELAPVRVTLVLFESAQRLADLLADAAQVLGGREVAVARELTKLFEEVRRGTLPGLAAHYAENGPPKGEVVVVIGPPLDAAGEEVDIDGLLRAALRTLSVRDAAATVAEASGAPRKQVYQRALEISKDDAG</sequence>
<reference evidence="10 11" key="1">
    <citation type="submission" date="2019-06" db="EMBL/GenBank/DDBJ databases">
        <title>Genomic Encyclopedia of Type Strains, Phase IV (KMG-V): Genome sequencing to study the core and pangenomes of soil and plant-associated prokaryotes.</title>
        <authorList>
            <person name="Whitman W."/>
        </authorList>
    </citation>
    <scope>NUCLEOTIDE SEQUENCE [LARGE SCALE GENOMIC DNA]</scope>
    <source>
        <strain evidence="10 11">BR 12005</strain>
    </source>
</reference>
<evidence type="ECO:0000256" key="3">
    <source>
        <dbReference type="ARBA" id="ARBA00022603"/>
    </source>
</evidence>
<dbReference type="Proteomes" id="UP000320516">
    <property type="component" value="Unassembled WGS sequence"/>
</dbReference>
<comment type="caution">
    <text evidence="10">The sequence shown here is derived from an EMBL/GenBank/DDBJ whole genome shotgun (WGS) entry which is preliminary data.</text>
</comment>
<keyword evidence="5 6" id="KW-0949">S-adenosyl-L-methionine</keyword>
<dbReference type="InterPro" id="IPR000878">
    <property type="entry name" value="4pyrrol_Mease"/>
</dbReference>
<feature type="compositionally biased region" description="Low complexity" evidence="7">
    <location>
        <begin position="7"/>
        <end position="16"/>
    </location>
</feature>
<accession>A0A560JW17</accession>
<evidence type="ECO:0000256" key="4">
    <source>
        <dbReference type="ARBA" id="ARBA00022679"/>
    </source>
</evidence>
<evidence type="ECO:0000259" key="9">
    <source>
        <dbReference type="Pfam" id="PF23016"/>
    </source>
</evidence>
<dbReference type="Pfam" id="PF00590">
    <property type="entry name" value="TP_methylase"/>
    <property type="match status" value="1"/>
</dbReference>
<dbReference type="AlphaFoldDB" id="A0A560JW17"/>
<gene>
    <name evidence="6" type="primary">rsmI</name>
    <name evidence="10" type="ORF">FBZ87_104351</name>
</gene>
<dbReference type="GO" id="GO:0070677">
    <property type="term" value="F:rRNA (cytosine-2'-O-)-methyltransferase activity"/>
    <property type="evidence" value="ECO:0007669"/>
    <property type="project" value="UniProtKB-UniRule"/>
</dbReference>
<dbReference type="PROSITE" id="PS01296">
    <property type="entry name" value="RSMI"/>
    <property type="match status" value="1"/>
</dbReference>
<proteinExistence type="inferred from homology"/>
<dbReference type="Pfam" id="PF23016">
    <property type="entry name" value="RsmI_C"/>
    <property type="match status" value="1"/>
</dbReference>
<comment type="subcellular location">
    <subcellularLocation>
        <location evidence="6">Cytoplasm</location>
    </subcellularLocation>
</comment>
<keyword evidence="1 6" id="KW-0963">Cytoplasm</keyword>
<evidence type="ECO:0000256" key="2">
    <source>
        <dbReference type="ARBA" id="ARBA00022552"/>
    </source>
</evidence>
<dbReference type="EMBL" id="VITV01000004">
    <property type="protein sequence ID" value="TWB75248.1"/>
    <property type="molecule type" value="Genomic_DNA"/>
</dbReference>
<dbReference type="InterPro" id="IPR018063">
    <property type="entry name" value="SAM_MeTrfase_RsmI_CS"/>
</dbReference>
<feature type="domain" description="RsmI HTH" evidence="9">
    <location>
        <begin position="290"/>
        <end position="332"/>
    </location>
</feature>
<evidence type="ECO:0000256" key="7">
    <source>
        <dbReference type="SAM" id="MobiDB-lite"/>
    </source>
</evidence>
<dbReference type="Gene3D" id="3.30.950.10">
    <property type="entry name" value="Methyltransferase, Cobalt-precorrin-4 Transmethylase, Domain 2"/>
    <property type="match status" value="1"/>
</dbReference>
<evidence type="ECO:0000313" key="11">
    <source>
        <dbReference type="Proteomes" id="UP000320516"/>
    </source>
</evidence>
<evidence type="ECO:0000256" key="1">
    <source>
        <dbReference type="ARBA" id="ARBA00022490"/>
    </source>
</evidence>
<dbReference type="GO" id="GO:0005737">
    <property type="term" value="C:cytoplasm"/>
    <property type="evidence" value="ECO:0007669"/>
    <property type="project" value="UniProtKB-SubCell"/>
</dbReference>